<organism evidence="7 8">
    <name type="scientific">Cellvibrio mixtus</name>
    <dbReference type="NCBI Taxonomy" id="39650"/>
    <lineage>
        <taxon>Bacteria</taxon>
        <taxon>Pseudomonadati</taxon>
        <taxon>Pseudomonadota</taxon>
        <taxon>Gammaproteobacteria</taxon>
        <taxon>Cellvibrionales</taxon>
        <taxon>Cellvibrionaceae</taxon>
        <taxon>Cellvibrio</taxon>
    </lineage>
</organism>
<dbReference type="Pfam" id="PF00691">
    <property type="entry name" value="OmpA"/>
    <property type="match status" value="1"/>
</dbReference>
<comment type="caution">
    <text evidence="7">The sequence shown here is derived from an EMBL/GenBank/DDBJ whole genome shotgun (WGS) entry which is preliminary data.</text>
</comment>
<accession>A0A266Q9B5</accession>
<dbReference type="Gene3D" id="3.30.1330.60">
    <property type="entry name" value="OmpA-like domain"/>
    <property type="match status" value="1"/>
</dbReference>
<dbReference type="AlphaFoldDB" id="A0A266Q9B5"/>
<dbReference type="EMBL" id="NHNI01000001">
    <property type="protein sequence ID" value="OZY86493.1"/>
    <property type="molecule type" value="Genomic_DNA"/>
</dbReference>
<evidence type="ECO:0000256" key="3">
    <source>
        <dbReference type="PROSITE-ProRule" id="PRU00473"/>
    </source>
</evidence>
<dbReference type="PANTHER" id="PTHR30329">
    <property type="entry name" value="STATOR ELEMENT OF FLAGELLAR MOTOR COMPLEX"/>
    <property type="match status" value="1"/>
</dbReference>
<dbReference type="PROSITE" id="PS51123">
    <property type="entry name" value="OMPA_2"/>
    <property type="match status" value="1"/>
</dbReference>
<dbReference type="SUPFAM" id="SSF103088">
    <property type="entry name" value="OmpA-like"/>
    <property type="match status" value="1"/>
</dbReference>
<evidence type="ECO:0000256" key="2">
    <source>
        <dbReference type="ARBA" id="ARBA00023136"/>
    </source>
</evidence>
<feature type="domain" description="OmpA-like" evidence="6">
    <location>
        <begin position="160"/>
        <end position="277"/>
    </location>
</feature>
<keyword evidence="8" id="KW-1185">Reference proteome</keyword>
<evidence type="ECO:0000259" key="6">
    <source>
        <dbReference type="PROSITE" id="PS51123"/>
    </source>
</evidence>
<dbReference type="CDD" id="cd07185">
    <property type="entry name" value="OmpA_C-like"/>
    <property type="match status" value="1"/>
</dbReference>
<dbReference type="PANTHER" id="PTHR30329:SF20">
    <property type="entry name" value="EXPORTED PROTEIN"/>
    <property type="match status" value="1"/>
</dbReference>
<dbReference type="InterPro" id="IPR006665">
    <property type="entry name" value="OmpA-like"/>
</dbReference>
<gene>
    <name evidence="7" type="ORF">CBP51_05565</name>
</gene>
<evidence type="ECO:0000256" key="1">
    <source>
        <dbReference type="ARBA" id="ARBA00004442"/>
    </source>
</evidence>
<comment type="subcellular location">
    <subcellularLocation>
        <location evidence="1">Cell outer membrane</location>
    </subcellularLocation>
</comment>
<dbReference type="InterPro" id="IPR036737">
    <property type="entry name" value="OmpA-like_sf"/>
</dbReference>
<dbReference type="RefSeq" id="WP_078043798.1">
    <property type="nucleotide sequence ID" value="NZ_NHNI01000001.1"/>
</dbReference>
<keyword evidence="5" id="KW-0732">Signal</keyword>
<keyword evidence="2 3" id="KW-0472">Membrane</keyword>
<evidence type="ECO:0000313" key="7">
    <source>
        <dbReference type="EMBL" id="OZY86493.1"/>
    </source>
</evidence>
<protein>
    <recommendedName>
        <fullName evidence="6">OmpA-like domain-containing protein</fullName>
    </recommendedName>
</protein>
<feature type="region of interest" description="Disordered" evidence="4">
    <location>
        <begin position="110"/>
        <end position="142"/>
    </location>
</feature>
<evidence type="ECO:0000256" key="5">
    <source>
        <dbReference type="SAM" id="SignalP"/>
    </source>
</evidence>
<dbReference type="PROSITE" id="PS51257">
    <property type="entry name" value="PROKAR_LIPOPROTEIN"/>
    <property type="match status" value="1"/>
</dbReference>
<evidence type="ECO:0000313" key="8">
    <source>
        <dbReference type="Proteomes" id="UP000216101"/>
    </source>
</evidence>
<dbReference type="GO" id="GO:0009279">
    <property type="term" value="C:cell outer membrane"/>
    <property type="evidence" value="ECO:0007669"/>
    <property type="project" value="UniProtKB-SubCell"/>
</dbReference>
<dbReference type="InterPro" id="IPR050330">
    <property type="entry name" value="Bact_OuterMem_StrucFunc"/>
</dbReference>
<reference evidence="8" key="1">
    <citation type="submission" date="2017-05" db="EMBL/GenBank/DDBJ databases">
        <authorList>
            <person name="Barney B.M."/>
        </authorList>
    </citation>
    <scope>NUCLEOTIDE SEQUENCE [LARGE SCALE GENOMIC DNA]</scope>
    <source>
        <strain evidence="8">PSBB022</strain>
    </source>
</reference>
<dbReference type="Proteomes" id="UP000216101">
    <property type="component" value="Unassembled WGS sequence"/>
</dbReference>
<dbReference type="PRINTS" id="PR01021">
    <property type="entry name" value="OMPADOMAIN"/>
</dbReference>
<sequence length="281" mass="30266">MKQLRHSLPRFSLGLPGSIALLASALVLAGCASAPQSPSGAVAARERLMQLQNDPDLASRVSVSIRAADAAVTTAEQPIKDKVLSDHRVFIATREVDVAWAQARTRQLEDQRAGLTEKRDSERLDSRTREADRANDAAAMAREDSEALRREIAELNAKTTERGLVVTLGDMLFETGKAQLKGNAFANLGKLSNFMNSYPERTLVIEGHTDSVGSESSNMSLSQRRADAVRTYLLEQGVAANRLSAIGKGEGYPVAGNDSNSGRALNRRVEVIITNPLASAQ</sequence>
<name>A0A266Q9B5_9GAMM</name>
<feature type="signal peptide" evidence="5">
    <location>
        <begin position="1"/>
        <end position="29"/>
    </location>
</feature>
<evidence type="ECO:0000256" key="4">
    <source>
        <dbReference type="SAM" id="MobiDB-lite"/>
    </source>
</evidence>
<dbReference type="InterPro" id="IPR006664">
    <property type="entry name" value="OMP_bac"/>
</dbReference>
<feature type="chain" id="PRO_5012967006" description="OmpA-like domain-containing protein" evidence="5">
    <location>
        <begin position="30"/>
        <end position="281"/>
    </location>
</feature>
<proteinExistence type="predicted"/>